<evidence type="ECO:0000256" key="17">
    <source>
        <dbReference type="SAM" id="Coils"/>
    </source>
</evidence>
<keyword evidence="14 16" id="KW-0234">DNA repair</keyword>
<dbReference type="EC" id="2.7.7.7" evidence="16"/>
<dbReference type="EMBL" id="FNRA01000015">
    <property type="protein sequence ID" value="SEB19231.1"/>
    <property type="molecule type" value="Genomic_DNA"/>
</dbReference>
<dbReference type="AlphaFoldDB" id="A0A1H4HCB9"/>
<evidence type="ECO:0000256" key="6">
    <source>
        <dbReference type="ARBA" id="ARBA00022679"/>
    </source>
</evidence>
<evidence type="ECO:0000256" key="16">
    <source>
        <dbReference type="HAMAP-Rule" id="MF_01113"/>
    </source>
</evidence>
<evidence type="ECO:0000256" key="1">
    <source>
        <dbReference type="ARBA" id="ARBA00004496"/>
    </source>
</evidence>
<keyword evidence="11 16" id="KW-0460">Magnesium</keyword>
<accession>A0A1H4HCB9</accession>
<dbReference type="Gene3D" id="3.30.70.270">
    <property type="match status" value="1"/>
</dbReference>
<evidence type="ECO:0000256" key="2">
    <source>
        <dbReference type="ARBA" id="ARBA00010945"/>
    </source>
</evidence>
<dbReference type="InterPro" id="IPR043502">
    <property type="entry name" value="DNA/RNA_pol_sf"/>
</dbReference>
<keyword evidence="6 16" id="KW-0808">Transferase</keyword>
<comment type="subunit">
    <text evidence="3 16">Monomer.</text>
</comment>
<dbReference type="Proteomes" id="UP000198850">
    <property type="component" value="Unassembled WGS sequence"/>
</dbReference>
<keyword evidence="9 16" id="KW-0479">Metal-binding</keyword>
<dbReference type="GO" id="GO:0042276">
    <property type="term" value="P:error-prone translesion synthesis"/>
    <property type="evidence" value="ECO:0007669"/>
    <property type="project" value="TreeGrafter"/>
</dbReference>
<keyword evidence="8 16" id="KW-0235">DNA replication</keyword>
<dbReference type="InterPro" id="IPR022880">
    <property type="entry name" value="DNApol_IV"/>
</dbReference>
<dbReference type="GO" id="GO:0006281">
    <property type="term" value="P:DNA repair"/>
    <property type="evidence" value="ECO:0007669"/>
    <property type="project" value="UniProtKB-UniRule"/>
</dbReference>
<keyword evidence="5 16" id="KW-0963">Cytoplasm</keyword>
<keyword evidence="20" id="KW-1185">Reference proteome</keyword>
<keyword evidence="13 16" id="KW-0238">DNA-binding</keyword>
<protein>
    <recommendedName>
        <fullName evidence="16">DNA polymerase IV</fullName>
        <shortName evidence="16">Pol IV</shortName>
        <ecNumber evidence="16">2.7.7.7</ecNumber>
    </recommendedName>
</protein>
<feature type="binding site" evidence="16">
    <location>
        <position position="129"/>
    </location>
    <ligand>
        <name>Mg(2+)</name>
        <dbReference type="ChEBI" id="CHEBI:18420"/>
    </ligand>
</feature>
<keyword evidence="12 16" id="KW-0239">DNA-directed DNA polymerase</keyword>
<evidence type="ECO:0000313" key="20">
    <source>
        <dbReference type="Proteomes" id="UP000198850"/>
    </source>
</evidence>
<feature type="coiled-coil region" evidence="17">
    <location>
        <begin position="279"/>
        <end position="306"/>
    </location>
</feature>
<dbReference type="STRING" id="425514.SAMN05443550_11545"/>
<evidence type="ECO:0000259" key="18">
    <source>
        <dbReference type="PROSITE" id="PS50173"/>
    </source>
</evidence>
<keyword evidence="4 16" id="KW-0515">Mutator protein</keyword>
<comment type="similarity">
    <text evidence="2 16">Belongs to the DNA polymerase type-Y family.</text>
</comment>
<dbReference type="Pfam" id="PF21999">
    <property type="entry name" value="IMS_HHH_1"/>
    <property type="match status" value="1"/>
</dbReference>
<evidence type="ECO:0000256" key="9">
    <source>
        <dbReference type="ARBA" id="ARBA00022723"/>
    </source>
</evidence>
<evidence type="ECO:0000256" key="4">
    <source>
        <dbReference type="ARBA" id="ARBA00022457"/>
    </source>
</evidence>
<dbReference type="NCBIfam" id="NF002677">
    <property type="entry name" value="PRK02406.1"/>
    <property type="match status" value="1"/>
</dbReference>
<dbReference type="GO" id="GO:0006261">
    <property type="term" value="P:DNA-templated DNA replication"/>
    <property type="evidence" value="ECO:0007669"/>
    <property type="project" value="UniProtKB-UniRule"/>
</dbReference>
<comment type="subcellular location">
    <subcellularLocation>
        <location evidence="1 16">Cytoplasm</location>
    </subcellularLocation>
</comment>
<dbReference type="PANTHER" id="PTHR11076">
    <property type="entry name" value="DNA REPAIR POLYMERASE UMUC / TRANSFERASE FAMILY MEMBER"/>
    <property type="match status" value="1"/>
</dbReference>
<evidence type="ECO:0000256" key="14">
    <source>
        <dbReference type="ARBA" id="ARBA00023204"/>
    </source>
</evidence>
<feature type="domain" description="UmuC" evidence="18">
    <location>
        <begin position="30"/>
        <end position="211"/>
    </location>
</feature>
<proteinExistence type="inferred from homology"/>
<dbReference type="HAMAP" id="MF_01113">
    <property type="entry name" value="DNApol_IV"/>
    <property type="match status" value="1"/>
</dbReference>
<dbReference type="InterPro" id="IPR001126">
    <property type="entry name" value="UmuC"/>
</dbReference>
<keyword evidence="17" id="KW-0175">Coiled coil</keyword>
<evidence type="ECO:0000256" key="7">
    <source>
        <dbReference type="ARBA" id="ARBA00022695"/>
    </source>
</evidence>
<evidence type="ECO:0000256" key="11">
    <source>
        <dbReference type="ARBA" id="ARBA00022842"/>
    </source>
</evidence>
<dbReference type="Gene3D" id="3.30.1490.100">
    <property type="entry name" value="DNA polymerase, Y-family, little finger domain"/>
    <property type="match status" value="1"/>
</dbReference>
<dbReference type="FunFam" id="3.40.1170.60:FF:000001">
    <property type="entry name" value="DNA polymerase IV"/>
    <property type="match status" value="1"/>
</dbReference>
<dbReference type="GO" id="GO:0000287">
    <property type="term" value="F:magnesium ion binding"/>
    <property type="evidence" value="ECO:0007669"/>
    <property type="project" value="UniProtKB-UniRule"/>
</dbReference>
<dbReference type="GO" id="GO:0003684">
    <property type="term" value="F:damaged DNA binding"/>
    <property type="evidence" value="ECO:0007669"/>
    <property type="project" value="InterPro"/>
</dbReference>
<keyword evidence="10 16" id="KW-0227">DNA damage</keyword>
<evidence type="ECO:0000256" key="10">
    <source>
        <dbReference type="ARBA" id="ARBA00022763"/>
    </source>
</evidence>
<organism evidence="19 20">
    <name type="scientific">Pedobacter hartonius</name>
    <dbReference type="NCBI Taxonomy" id="425514"/>
    <lineage>
        <taxon>Bacteria</taxon>
        <taxon>Pseudomonadati</taxon>
        <taxon>Bacteroidota</taxon>
        <taxon>Sphingobacteriia</taxon>
        <taxon>Sphingobacteriales</taxon>
        <taxon>Sphingobacteriaceae</taxon>
        <taxon>Pedobacter</taxon>
    </lineage>
</organism>
<dbReference type="SUPFAM" id="SSF100879">
    <property type="entry name" value="Lesion bypass DNA polymerase (Y-family), little finger domain"/>
    <property type="match status" value="1"/>
</dbReference>
<dbReference type="Pfam" id="PF11799">
    <property type="entry name" value="IMS_C"/>
    <property type="match status" value="1"/>
</dbReference>
<reference evidence="19 20" key="1">
    <citation type="submission" date="2016-10" db="EMBL/GenBank/DDBJ databases">
        <authorList>
            <person name="de Groot N.N."/>
        </authorList>
    </citation>
    <scope>NUCLEOTIDE SEQUENCE [LARGE SCALE GENOMIC DNA]</scope>
    <source>
        <strain evidence="19 20">DSM 19033</strain>
    </source>
</reference>
<feature type="binding site" evidence="16">
    <location>
        <position position="34"/>
    </location>
    <ligand>
        <name>Mg(2+)</name>
        <dbReference type="ChEBI" id="CHEBI:18420"/>
    </ligand>
</feature>
<dbReference type="FunFam" id="3.30.1490.100:FF:000004">
    <property type="entry name" value="DNA polymerase IV"/>
    <property type="match status" value="1"/>
</dbReference>
<dbReference type="PROSITE" id="PS50173">
    <property type="entry name" value="UMUC"/>
    <property type="match status" value="1"/>
</dbReference>
<keyword evidence="7 16" id="KW-0548">Nucleotidyltransferase</keyword>
<dbReference type="GO" id="GO:0005829">
    <property type="term" value="C:cytosol"/>
    <property type="evidence" value="ECO:0007669"/>
    <property type="project" value="TreeGrafter"/>
</dbReference>
<dbReference type="GO" id="GO:0003887">
    <property type="term" value="F:DNA-directed DNA polymerase activity"/>
    <property type="evidence" value="ECO:0007669"/>
    <property type="project" value="UniProtKB-UniRule"/>
</dbReference>
<evidence type="ECO:0000313" key="19">
    <source>
        <dbReference type="EMBL" id="SEB19231.1"/>
    </source>
</evidence>
<gene>
    <name evidence="16" type="primary">dinB</name>
    <name evidence="19" type="ORF">SAMN05443550_11545</name>
</gene>
<name>A0A1H4HCB9_9SPHI</name>
<dbReference type="PANTHER" id="PTHR11076:SF33">
    <property type="entry name" value="DNA POLYMERASE KAPPA"/>
    <property type="match status" value="1"/>
</dbReference>
<feature type="active site" evidence="16">
    <location>
        <position position="130"/>
    </location>
</feature>
<evidence type="ECO:0000256" key="3">
    <source>
        <dbReference type="ARBA" id="ARBA00011245"/>
    </source>
</evidence>
<evidence type="ECO:0000256" key="15">
    <source>
        <dbReference type="ARBA" id="ARBA00049244"/>
    </source>
</evidence>
<dbReference type="Gene3D" id="3.40.1170.60">
    <property type="match status" value="1"/>
</dbReference>
<dbReference type="GO" id="GO:0009432">
    <property type="term" value="P:SOS response"/>
    <property type="evidence" value="ECO:0007669"/>
    <property type="project" value="UniProtKB-ARBA"/>
</dbReference>
<dbReference type="InterPro" id="IPR050116">
    <property type="entry name" value="DNA_polymerase-Y"/>
</dbReference>
<dbReference type="Pfam" id="PF00817">
    <property type="entry name" value="IMS"/>
    <property type="match status" value="1"/>
</dbReference>
<dbReference type="InterPro" id="IPR053848">
    <property type="entry name" value="IMS_HHH_1"/>
</dbReference>
<dbReference type="InterPro" id="IPR036775">
    <property type="entry name" value="DNA_pol_Y-fam_lit_finger_sf"/>
</dbReference>
<evidence type="ECO:0000256" key="5">
    <source>
        <dbReference type="ARBA" id="ARBA00022490"/>
    </source>
</evidence>
<dbReference type="CDD" id="cd03586">
    <property type="entry name" value="PolY_Pol_IV_kappa"/>
    <property type="match status" value="1"/>
</dbReference>
<dbReference type="FunFam" id="1.10.150.20:FF:000019">
    <property type="entry name" value="DNA polymerase IV"/>
    <property type="match status" value="1"/>
</dbReference>
<comment type="catalytic activity">
    <reaction evidence="15 16">
        <text>DNA(n) + a 2'-deoxyribonucleoside 5'-triphosphate = DNA(n+1) + diphosphate</text>
        <dbReference type="Rhea" id="RHEA:22508"/>
        <dbReference type="Rhea" id="RHEA-COMP:17339"/>
        <dbReference type="Rhea" id="RHEA-COMP:17340"/>
        <dbReference type="ChEBI" id="CHEBI:33019"/>
        <dbReference type="ChEBI" id="CHEBI:61560"/>
        <dbReference type="ChEBI" id="CHEBI:173112"/>
        <dbReference type="EC" id="2.7.7.7"/>
    </reaction>
</comment>
<dbReference type="InterPro" id="IPR043128">
    <property type="entry name" value="Rev_trsase/Diguanyl_cyclase"/>
</dbReference>
<dbReference type="SUPFAM" id="SSF56672">
    <property type="entry name" value="DNA/RNA polymerases"/>
    <property type="match status" value="1"/>
</dbReference>
<evidence type="ECO:0000256" key="13">
    <source>
        <dbReference type="ARBA" id="ARBA00023125"/>
    </source>
</evidence>
<dbReference type="InterPro" id="IPR017961">
    <property type="entry name" value="DNA_pol_Y-fam_little_finger"/>
</dbReference>
<sequence>MIKKPGLIRRFARARNMITPEIPKPLQRKIIHIDMDAFYAAVEQRDFPQYRGKPIVVGGSPDGRGVVATASYEARKFGIHSAMSARRAIQLCPEAIFVRPRFDAYKSVSVHIREIFNRYTDLIEPLSLDEAFLDVTEDKLNIGSALEIAKQIKDAIRDELNLSASAGVSSNKFIAKIASDMNKPDGLTFIGPSKIERFMENLPVEKFFGVGKVTAERMKKMGLHSGADLKQLTEQDLVTKFGKTGKFYYRIVRGIDERPVQPHRLTKSLGAEDTFEEDLSTQEEMITELEQIAEKVTARLEKSQLKGKTLTLKVKFSDFTQITRNQSYVTPIGDYLSIIAGVKDLLIRADLENSKVRLLGISLSNFGNLPASAKVTDPDQLELF</sequence>
<evidence type="ECO:0000256" key="12">
    <source>
        <dbReference type="ARBA" id="ARBA00022932"/>
    </source>
</evidence>
<feature type="site" description="Substrate discrimination" evidence="16">
    <location>
        <position position="39"/>
    </location>
</feature>
<comment type="cofactor">
    <cofactor evidence="16">
        <name>Mg(2+)</name>
        <dbReference type="ChEBI" id="CHEBI:18420"/>
    </cofactor>
    <text evidence="16">Binds 2 magnesium ions per subunit.</text>
</comment>
<dbReference type="Gene3D" id="1.10.150.20">
    <property type="entry name" value="5' to 3' exonuclease, C-terminal subdomain"/>
    <property type="match status" value="1"/>
</dbReference>
<comment type="function">
    <text evidence="16">Poorly processive, error-prone DNA polymerase involved in untargeted mutagenesis. Copies undamaged DNA at stalled replication forks, which arise in vivo from mismatched or misaligned primer ends. These misaligned primers can be extended by PolIV. Exhibits no 3'-5' exonuclease (proofreading) activity. May be involved in translesional synthesis, in conjunction with the beta clamp from PolIII.</text>
</comment>
<evidence type="ECO:0000256" key="8">
    <source>
        <dbReference type="ARBA" id="ARBA00022705"/>
    </source>
</evidence>